<dbReference type="InterPro" id="IPR042100">
    <property type="entry name" value="Bug_dom1"/>
</dbReference>
<dbReference type="EMBL" id="BAABFO010000006">
    <property type="protein sequence ID" value="GAA4329392.1"/>
    <property type="molecule type" value="Genomic_DNA"/>
</dbReference>
<protein>
    <submittedName>
        <fullName evidence="2">Tripartite tricarboxylate transporter substrate binding protein</fullName>
    </submittedName>
</protein>
<dbReference type="PIRSF" id="PIRSF017082">
    <property type="entry name" value="YflP"/>
    <property type="match status" value="1"/>
</dbReference>
<keyword evidence="3" id="KW-1185">Reference proteome</keyword>
<evidence type="ECO:0000256" key="1">
    <source>
        <dbReference type="ARBA" id="ARBA00006987"/>
    </source>
</evidence>
<evidence type="ECO:0000313" key="2">
    <source>
        <dbReference type="EMBL" id="GAA4329392.1"/>
    </source>
</evidence>
<dbReference type="Pfam" id="PF03401">
    <property type="entry name" value="TctC"/>
    <property type="match status" value="1"/>
</dbReference>
<proteinExistence type="inferred from homology"/>
<name>A0ABP8GT05_9BURK</name>
<evidence type="ECO:0000313" key="3">
    <source>
        <dbReference type="Proteomes" id="UP001501671"/>
    </source>
</evidence>
<dbReference type="Gene3D" id="3.40.190.150">
    <property type="entry name" value="Bordetella uptake gene, domain 1"/>
    <property type="match status" value="1"/>
</dbReference>
<dbReference type="Proteomes" id="UP001501671">
    <property type="component" value="Unassembled WGS sequence"/>
</dbReference>
<dbReference type="CDD" id="cd07012">
    <property type="entry name" value="PBP2_Bug_TTT"/>
    <property type="match status" value="1"/>
</dbReference>
<comment type="similarity">
    <text evidence="1">Belongs to the UPF0065 (bug) family.</text>
</comment>
<reference evidence="3" key="1">
    <citation type="journal article" date="2019" name="Int. J. Syst. Evol. Microbiol.">
        <title>The Global Catalogue of Microorganisms (GCM) 10K type strain sequencing project: providing services to taxonomists for standard genome sequencing and annotation.</title>
        <authorList>
            <consortium name="The Broad Institute Genomics Platform"/>
            <consortium name="The Broad Institute Genome Sequencing Center for Infectious Disease"/>
            <person name="Wu L."/>
            <person name="Ma J."/>
        </authorList>
    </citation>
    <scope>NUCLEOTIDE SEQUENCE [LARGE SCALE GENOMIC DNA]</scope>
    <source>
        <strain evidence="3">JCM 17666</strain>
    </source>
</reference>
<gene>
    <name evidence="2" type="ORF">GCM10023144_16110</name>
</gene>
<comment type="caution">
    <text evidence="2">The sequence shown here is derived from an EMBL/GenBank/DDBJ whole genome shotgun (WGS) entry which is preliminary data.</text>
</comment>
<dbReference type="Gene3D" id="3.40.190.10">
    <property type="entry name" value="Periplasmic binding protein-like II"/>
    <property type="match status" value="1"/>
</dbReference>
<dbReference type="PANTHER" id="PTHR42928:SF5">
    <property type="entry name" value="BLR1237 PROTEIN"/>
    <property type="match status" value="1"/>
</dbReference>
<dbReference type="PANTHER" id="PTHR42928">
    <property type="entry name" value="TRICARBOXYLATE-BINDING PROTEIN"/>
    <property type="match status" value="1"/>
</dbReference>
<sequence length="313" mass="32157">MAATGAAALAQSAARYPSQPVTIVVPFAAGSAADGMTRLCAQELTRKLGQSFVVENIGGASGTIGTDKVARSAPDGYNLVIASGATVTVAPYLFPNLPYDPKRLVPVSTMGDSPIVVAVPAKSPIRSLAELVAAARAAPGKLSFGSGGSGSAAHIAAEVFQWKTGTRFTHVPYRGVAASVPDLAAGRLDALFVSYPAVRPMTQAGSIRVLAVASEKRSDMVGMQVPTAAEAGVKDYVQSAWNGLMGPAGLPDEIVSKLNAALNEILRDPAIVKRLAGMGMTPIPGTPAEFAKRIDDETGEMQALTKITNISAN</sequence>
<accession>A0ABP8GT05</accession>
<dbReference type="SUPFAM" id="SSF53850">
    <property type="entry name" value="Periplasmic binding protein-like II"/>
    <property type="match status" value="1"/>
</dbReference>
<dbReference type="InterPro" id="IPR005064">
    <property type="entry name" value="BUG"/>
</dbReference>
<organism evidence="2 3">
    <name type="scientific">Pigmentiphaga soli</name>
    <dbReference type="NCBI Taxonomy" id="1007095"/>
    <lineage>
        <taxon>Bacteria</taxon>
        <taxon>Pseudomonadati</taxon>
        <taxon>Pseudomonadota</taxon>
        <taxon>Betaproteobacteria</taxon>
        <taxon>Burkholderiales</taxon>
        <taxon>Alcaligenaceae</taxon>
        <taxon>Pigmentiphaga</taxon>
    </lineage>
</organism>